<dbReference type="Proteomes" id="UP000264141">
    <property type="component" value="Unassembled WGS sequence"/>
</dbReference>
<proteinExistence type="predicted"/>
<protein>
    <recommendedName>
        <fullName evidence="3">Dihydroorotate dehydrogenase domain-containing protein</fullName>
    </recommendedName>
</protein>
<name>A0A3D1JEZ5_9CHLR</name>
<dbReference type="InterPro" id="IPR013785">
    <property type="entry name" value="Aldolase_TIM"/>
</dbReference>
<organism evidence="1 2">
    <name type="scientific">Anaerolinea thermolimosa</name>
    <dbReference type="NCBI Taxonomy" id="229919"/>
    <lineage>
        <taxon>Bacteria</taxon>
        <taxon>Bacillati</taxon>
        <taxon>Chloroflexota</taxon>
        <taxon>Anaerolineae</taxon>
        <taxon>Anaerolineales</taxon>
        <taxon>Anaerolineaceae</taxon>
        <taxon>Anaerolinea</taxon>
    </lineage>
</organism>
<dbReference type="EMBL" id="DPBP01000019">
    <property type="protein sequence ID" value="HCE17014.1"/>
    <property type="molecule type" value="Genomic_DNA"/>
</dbReference>
<comment type="caution">
    <text evidence="1">The sequence shown here is derived from an EMBL/GenBank/DDBJ whole genome shotgun (WGS) entry which is preliminary data.</text>
</comment>
<dbReference type="InterPro" id="IPR023359">
    <property type="entry name" value="Dihydro_DH_chainA_dom2"/>
</dbReference>
<gene>
    <name evidence="1" type="ORF">DEQ80_04060</name>
</gene>
<dbReference type="AlphaFoldDB" id="A0A3D1JEZ5"/>
<evidence type="ECO:0008006" key="3">
    <source>
        <dbReference type="Google" id="ProtNLM"/>
    </source>
</evidence>
<dbReference type="RefSeq" id="WP_062189213.1">
    <property type="nucleotide sequence ID" value="NZ_DF967965.1"/>
</dbReference>
<dbReference type="Gene3D" id="3.20.20.70">
    <property type="entry name" value="Aldolase class I"/>
    <property type="match status" value="1"/>
</dbReference>
<dbReference type="STRING" id="229919.GCA_001050195_00384"/>
<sequence>MGIQDLMLKSPYLNAASMFGFAPPSHWPLDLPPGAFITHPISLKPRAPAENRTVLQFAGGFLLHTGLPNPGLFATLKQFARRWARSPLPVWVHIIPSSPAEAAQMVAHLENIEGVTAIELGLPPGLTDDENLRMIEAACGELPLLVSLPVDRYREAWVFQTGKSPVSGLILSAPRGVLFRTDRTLVEGRLYGPALFPQMLAAFHALRSTGLPLIVGCGLYRHADVEAVLASGALAVQFDGALWKGLLP</sequence>
<evidence type="ECO:0000313" key="1">
    <source>
        <dbReference type="EMBL" id="HCE17014.1"/>
    </source>
</evidence>
<reference evidence="1 2" key="1">
    <citation type="journal article" date="2018" name="Nat. Biotechnol.">
        <title>A standardized bacterial taxonomy based on genome phylogeny substantially revises the tree of life.</title>
        <authorList>
            <person name="Parks D.H."/>
            <person name="Chuvochina M."/>
            <person name="Waite D.W."/>
            <person name="Rinke C."/>
            <person name="Skarshewski A."/>
            <person name="Chaumeil P.A."/>
            <person name="Hugenholtz P."/>
        </authorList>
    </citation>
    <scope>NUCLEOTIDE SEQUENCE [LARGE SCALE GENOMIC DNA]</scope>
    <source>
        <strain evidence="1">UBA8781</strain>
    </source>
</reference>
<dbReference type="SUPFAM" id="SSF51395">
    <property type="entry name" value="FMN-linked oxidoreductases"/>
    <property type="match status" value="1"/>
</dbReference>
<dbReference type="OrthoDB" id="160593at2"/>
<dbReference type="Gene3D" id="2.30.26.10">
    <property type="entry name" value="Dihydroorotate Dehydrogenase A, chain A, domain 2"/>
    <property type="match status" value="1"/>
</dbReference>
<evidence type="ECO:0000313" key="2">
    <source>
        <dbReference type="Proteomes" id="UP000264141"/>
    </source>
</evidence>
<accession>A0A3D1JEZ5</accession>